<evidence type="ECO:0000256" key="6">
    <source>
        <dbReference type="ARBA" id="ARBA00022723"/>
    </source>
</evidence>
<evidence type="ECO:0000256" key="9">
    <source>
        <dbReference type="ARBA" id="ARBA00022840"/>
    </source>
</evidence>
<dbReference type="GO" id="GO:0050242">
    <property type="term" value="F:pyruvate, phosphate dikinase activity"/>
    <property type="evidence" value="ECO:0007669"/>
    <property type="project" value="UniProtKB-UniRule"/>
</dbReference>
<dbReference type="Pfam" id="PF02896">
    <property type="entry name" value="PEP-utilizers_C"/>
    <property type="match status" value="1"/>
</dbReference>
<feature type="binding site" evidence="13">
    <location>
        <position position="774"/>
    </location>
    <ligand>
        <name>substrate</name>
    </ligand>
</feature>
<evidence type="ECO:0000256" key="1">
    <source>
        <dbReference type="ARBA" id="ARBA00001946"/>
    </source>
</evidence>
<dbReference type="Pfam" id="PF00391">
    <property type="entry name" value="PEP-utilizers"/>
    <property type="match status" value="1"/>
</dbReference>
<feature type="binding site" evidence="13">
    <location>
        <position position="771"/>
    </location>
    <ligand>
        <name>substrate</name>
    </ligand>
</feature>
<dbReference type="InterPro" id="IPR008279">
    <property type="entry name" value="PEP-util_enz_mobile_dom"/>
</dbReference>
<feature type="domain" description="Pyruvate phosphate dikinase AMP/ATP-binding" evidence="16">
    <location>
        <begin position="66"/>
        <end position="309"/>
    </location>
</feature>
<dbReference type="Gene3D" id="3.30.1490.20">
    <property type="entry name" value="ATP-grasp fold, A domain"/>
    <property type="match status" value="1"/>
</dbReference>
<dbReference type="RefSeq" id="WP_091403636.1">
    <property type="nucleotide sequence ID" value="NZ_FMYV01000004.1"/>
</dbReference>
<dbReference type="EMBL" id="FMYV01000004">
    <property type="protein sequence ID" value="SDC49435.1"/>
    <property type="molecule type" value="Genomic_DNA"/>
</dbReference>
<feature type="binding site" evidence="14">
    <location>
        <position position="774"/>
    </location>
    <ligand>
        <name>Mg(2+)</name>
        <dbReference type="ChEBI" id="CHEBI:18420"/>
    </ligand>
</feature>
<evidence type="ECO:0000256" key="14">
    <source>
        <dbReference type="PIRSR" id="PIRSR000853-3"/>
    </source>
</evidence>
<dbReference type="InterPro" id="IPR015813">
    <property type="entry name" value="Pyrv/PenolPyrv_kinase-like_dom"/>
</dbReference>
<dbReference type="Gene3D" id="1.10.189.10">
    <property type="entry name" value="Pyruvate Phosphate Dikinase, domain 2"/>
    <property type="match status" value="1"/>
</dbReference>
<evidence type="ECO:0000259" key="15">
    <source>
        <dbReference type="Pfam" id="PF00391"/>
    </source>
</evidence>
<evidence type="ECO:0000313" key="19">
    <source>
        <dbReference type="Proteomes" id="UP000199322"/>
    </source>
</evidence>
<dbReference type="Gene3D" id="3.20.20.60">
    <property type="entry name" value="Phosphoenolpyruvate-binding domains"/>
    <property type="match status" value="1"/>
</dbReference>
<feature type="domain" description="PEP-utilising enzyme mobile" evidence="15">
    <location>
        <begin position="427"/>
        <end position="508"/>
    </location>
</feature>
<dbReference type="PROSITE" id="PS00370">
    <property type="entry name" value="PEP_ENZYMES_PHOS_SITE"/>
    <property type="match status" value="1"/>
</dbReference>
<dbReference type="PROSITE" id="PS00742">
    <property type="entry name" value="PEP_ENZYMES_2"/>
    <property type="match status" value="1"/>
</dbReference>
<dbReference type="InterPro" id="IPR036637">
    <property type="entry name" value="Phosphohistidine_dom_sf"/>
</dbReference>
<comment type="cofactor">
    <cofactor evidence="1 11 14">
        <name>Mg(2+)</name>
        <dbReference type="ChEBI" id="CHEBI:18420"/>
    </cofactor>
</comment>
<keyword evidence="19" id="KW-1185">Reference proteome</keyword>
<name>A0A1G6M375_9BACT</name>
<dbReference type="InterPro" id="IPR000121">
    <property type="entry name" value="PEP_util_C"/>
</dbReference>
<dbReference type="Gene3D" id="3.50.30.10">
    <property type="entry name" value="Phosphohistidine domain"/>
    <property type="match status" value="1"/>
</dbReference>
<dbReference type="InterPro" id="IPR023151">
    <property type="entry name" value="PEP_util_CS"/>
</dbReference>
<evidence type="ECO:0000256" key="11">
    <source>
        <dbReference type="PIRNR" id="PIRNR000853"/>
    </source>
</evidence>
<evidence type="ECO:0000256" key="3">
    <source>
        <dbReference type="ARBA" id="ARBA00011994"/>
    </source>
</evidence>
<evidence type="ECO:0000256" key="13">
    <source>
        <dbReference type="PIRSR" id="PIRSR000853-2"/>
    </source>
</evidence>
<feature type="binding site" evidence="13">
    <location>
        <position position="623"/>
    </location>
    <ligand>
        <name>substrate</name>
    </ligand>
</feature>
<proteinExistence type="inferred from homology"/>
<dbReference type="EC" id="2.7.9.1" evidence="3 11"/>
<dbReference type="SUPFAM" id="SSF51621">
    <property type="entry name" value="Phosphoenolpyruvate/pyruvate domain"/>
    <property type="match status" value="1"/>
</dbReference>
<dbReference type="InterPro" id="IPR013815">
    <property type="entry name" value="ATP_grasp_subdomain_1"/>
</dbReference>
<dbReference type="Gene3D" id="3.30.470.20">
    <property type="entry name" value="ATP-grasp fold, B domain"/>
    <property type="match status" value="1"/>
</dbReference>
<evidence type="ECO:0000256" key="8">
    <source>
        <dbReference type="ARBA" id="ARBA00022777"/>
    </source>
</evidence>
<evidence type="ECO:0000256" key="5">
    <source>
        <dbReference type="ARBA" id="ARBA00022679"/>
    </source>
</evidence>
<keyword evidence="8 18" id="KW-0418">Kinase</keyword>
<feature type="binding site" evidence="13">
    <location>
        <position position="750"/>
    </location>
    <ligand>
        <name>substrate</name>
    </ligand>
</feature>
<accession>A0A1G6M375</accession>
<protein>
    <recommendedName>
        <fullName evidence="4 11">Pyruvate, phosphate dikinase</fullName>
        <ecNumber evidence="3 11">2.7.9.1</ecNumber>
    </recommendedName>
</protein>
<keyword evidence="10 14" id="KW-0460">Magnesium</keyword>
<keyword evidence="6 14" id="KW-0479">Metal-binding</keyword>
<evidence type="ECO:0000259" key="16">
    <source>
        <dbReference type="Pfam" id="PF01326"/>
    </source>
</evidence>
<evidence type="ECO:0000256" key="4">
    <source>
        <dbReference type="ARBA" id="ARBA00020138"/>
    </source>
</evidence>
<dbReference type="InterPro" id="IPR010121">
    <property type="entry name" value="Pyruvate_phosphate_dikinase"/>
</dbReference>
<dbReference type="PANTHER" id="PTHR22931:SF9">
    <property type="entry name" value="PYRUVATE, PHOSPHATE DIKINASE 1, CHLOROPLASTIC"/>
    <property type="match status" value="1"/>
</dbReference>
<evidence type="ECO:0000256" key="12">
    <source>
        <dbReference type="PIRSR" id="PIRSR000853-1"/>
    </source>
</evidence>
<dbReference type="AlphaFoldDB" id="A0A1G6M375"/>
<gene>
    <name evidence="18" type="ORF">SAMN04488588_1210</name>
</gene>
<dbReference type="NCBIfam" id="NF004531">
    <property type="entry name" value="PRK05878.1"/>
    <property type="match status" value="1"/>
</dbReference>
<dbReference type="GO" id="GO:0005524">
    <property type="term" value="F:ATP binding"/>
    <property type="evidence" value="ECO:0007669"/>
    <property type="project" value="UniProtKB-UniRule"/>
</dbReference>
<keyword evidence="7" id="KW-0547">Nucleotide-binding</keyword>
<dbReference type="SUPFAM" id="SSF56059">
    <property type="entry name" value="Glutathione synthetase ATP-binding domain-like"/>
    <property type="match status" value="1"/>
</dbReference>
<feature type="active site" description="Tele-phosphohistidine intermediate" evidence="12">
    <location>
        <position position="460"/>
    </location>
</feature>
<dbReference type="PIRSF" id="PIRSF000853">
    <property type="entry name" value="PPDK"/>
    <property type="match status" value="1"/>
</dbReference>
<dbReference type="Gene3D" id="1.20.80.30">
    <property type="match status" value="1"/>
</dbReference>
<keyword evidence="9" id="KW-0067">ATP-binding</keyword>
<reference evidence="18 19" key="1">
    <citation type="submission" date="2016-10" db="EMBL/GenBank/DDBJ databases">
        <authorList>
            <person name="de Groot N.N."/>
        </authorList>
    </citation>
    <scope>NUCLEOTIDE SEQUENCE [LARGE SCALE GENOMIC DNA]</scope>
    <source>
        <strain evidence="18 19">WG14</strain>
    </source>
</reference>
<evidence type="ECO:0000256" key="10">
    <source>
        <dbReference type="ARBA" id="ARBA00022842"/>
    </source>
</evidence>
<evidence type="ECO:0000256" key="2">
    <source>
        <dbReference type="ARBA" id="ARBA00007837"/>
    </source>
</evidence>
<feature type="binding site" evidence="13">
    <location>
        <position position="773"/>
    </location>
    <ligand>
        <name>substrate</name>
    </ligand>
</feature>
<dbReference type="NCBIfam" id="TIGR01828">
    <property type="entry name" value="pyru_phos_dikin"/>
    <property type="match status" value="1"/>
</dbReference>
<evidence type="ECO:0000259" key="17">
    <source>
        <dbReference type="Pfam" id="PF02896"/>
    </source>
</evidence>
<dbReference type="Proteomes" id="UP000199322">
    <property type="component" value="Unassembled WGS sequence"/>
</dbReference>
<dbReference type="STRING" id="28234.SAMN04488588_1210"/>
<dbReference type="GO" id="GO:0016301">
    <property type="term" value="F:kinase activity"/>
    <property type="evidence" value="ECO:0007669"/>
    <property type="project" value="UniProtKB-UniRule"/>
</dbReference>
<sequence>MGKKYVYSFGNGKAEGNGKLKDLLGGKGANLAEMSLRGVPVPPGFTITTEMCRLYWENGQVIPEYLKEEAEAALRRVEELSGKKFGDPSNPLLVSVRSGAAISMPGMMDTILNLGLNDEVVEGLAKLTNNKRFAWDAYRRFMQMLGDVALGIEHEKFEKKLNEVKSEKGVKNDLDLDADDLAKVVEKYKELYKEEGKEFPQKPEEQLWIATEAVFASWNNKRAIKYRQINGMDKMGLLGTAVNVQMMVFGNMGDDSGTGVAFTRNPNTGENEIYGEYLLNAQGEDVVAGIRTPKDISTLEKDNKKAYDKLINTMRKLEAAFKDMQDIEFTIEKGELYFLQTRNGKRTATAAVKIAVDMVEEGLVSKDIAVTRVKPADIEKLLHPAFDKEEVEKAKYFGKGLPASPGAATGIVTFTPEHAEELKAEGKQVILLRPETSPEDIGGMDAAEGILTSTGGMTSHAAVVARGMGKTAIVGAEEIVISPKEKTAKANGITVKEGDWLSIDGTEGKVYVGKVKTIKPTGLEGDIRKLLDYADEVADLGVRVNADTPKDAEIAKGFGAKGIGLCRTEHMFFGEERINKMRRMIVSKTKEQREAALKDLLPMQKDDFKGLFEAMEGYAVTIRLLDPPLHEFVPHEESAIKEVAKSVGITEEELRDIIEDLHESNPMMGHRGVRLAITYPEIAEMQVKAIMLAAIEMVKEGKTVKPEIMIPLVGKVNEFTLLKERAEKVINDLLLEHQIDVEYKIGTMIEIPRATVTADEIAEHADFFSFGTNDLTQMTLGFSRDDYGKFIGEYVENGIYESDPFQHIDRNGVGKLVKTAVDLGRGSNPRIKLGVCGEHGGDPESIEFCHLVGLDYVSCSPYRVPVARLAAAQSAVEFKRGKKVNK</sequence>
<dbReference type="PANTHER" id="PTHR22931">
    <property type="entry name" value="PHOSPHOENOLPYRUVATE DIKINASE-RELATED"/>
    <property type="match status" value="1"/>
</dbReference>
<feature type="binding site" evidence="13">
    <location>
        <position position="567"/>
    </location>
    <ligand>
        <name>substrate</name>
    </ligand>
</feature>
<comment type="catalytic activity">
    <reaction evidence="11">
        <text>pyruvate + phosphate + ATP = phosphoenolpyruvate + AMP + diphosphate + H(+)</text>
        <dbReference type="Rhea" id="RHEA:10756"/>
        <dbReference type="ChEBI" id="CHEBI:15361"/>
        <dbReference type="ChEBI" id="CHEBI:15378"/>
        <dbReference type="ChEBI" id="CHEBI:30616"/>
        <dbReference type="ChEBI" id="CHEBI:33019"/>
        <dbReference type="ChEBI" id="CHEBI:43474"/>
        <dbReference type="ChEBI" id="CHEBI:58702"/>
        <dbReference type="ChEBI" id="CHEBI:456215"/>
        <dbReference type="EC" id="2.7.9.1"/>
    </reaction>
</comment>
<comment type="similarity">
    <text evidence="2 11">Belongs to the PEP-utilizing enzyme family.</text>
</comment>
<feature type="active site" description="Proton donor" evidence="12">
    <location>
        <position position="836"/>
    </location>
</feature>
<dbReference type="GO" id="GO:0046872">
    <property type="term" value="F:metal ion binding"/>
    <property type="evidence" value="ECO:0007669"/>
    <property type="project" value="UniProtKB-UniRule"/>
</dbReference>
<feature type="binding site" evidence="14">
    <location>
        <position position="750"/>
    </location>
    <ligand>
        <name>Mg(2+)</name>
        <dbReference type="ChEBI" id="CHEBI:18420"/>
    </ligand>
</feature>
<organism evidence="18 19">
    <name type="scientific">Geotoga petraea</name>
    <dbReference type="NCBI Taxonomy" id="28234"/>
    <lineage>
        <taxon>Bacteria</taxon>
        <taxon>Thermotogati</taxon>
        <taxon>Thermotogota</taxon>
        <taxon>Thermotogae</taxon>
        <taxon>Petrotogales</taxon>
        <taxon>Petrotogaceae</taxon>
        <taxon>Geotoga</taxon>
    </lineage>
</organism>
<evidence type="ECO:0000256" key="7">
    <source>
        <dbReference type="ARBA" id="ARBA00022741"/>
    </source>
</evidence>
<keyword evidence="5" id="KW-0808">Transferase</keyword>
<dbReference type="InterPro" id="IPR040442">
    <property type="entry name" value="Pyrv_kinase-like_dom_sf"/>
</dbReference>
<feature type="domain" description="PEP-utilising enzyme C-terminal" evidence="17">
    <location>
        <begin position="526"/>
        <end position="874"/>
    </location>
</feature>
<dbReference type="Pfam" id="PF01326">
    <property type="entry name" value="PPDK_N"/>
    <property type="match status" value="1"/>
</dbReference>
<dbReference type="InterPro" id="IPR018274">
    <property type="entry name" value="PEP_util_AS"/>
</dbReference>
<evidence type="ECO:0000313" key="18">
    <source>
        <dbReference type="EMBL" id="SDC49435.1"/>
    </source>
</evidence>
<feature type="binding site" evidence="13">
    <location>
        <position position="772"/>
    </location>
    <ligand>
        <name>substrate</name>
    </ligand>
</feature>
<dbReference type="SUPFAM" id="SSF52009">
    <property type="entry name" value="Phosphohistidine domain"/>
    <property type="match status" value="1"/>
</dbReference>
<keyword evidence="18" id="KW-0670">Pyruvate</keyword>
<dbReference type="InterPro" id="IPR002192">
    <property type="entry name" value="PPDK_AMP/ATP-bd"/>
</dbReference>